<name>A0ABQ1IEL8_9PROT</name>
<dbReference type="RefSeq" id="WP_188576346.1">
    <property type="nucleotide sequence ID" value="NZ_BMDZ01000012.1"/>
</dbReference>
<evidence type="ECO:0000256" key="2">
    <source>
        <dbReference type="ARBA" id="ARBA00022516"/>
    </source>
</evidence>
<evidence type="ECO:0000256" key="4">
    <source>
        <dbReference type="ARBA" id="ARBA00023098"/>
    </source>
</evidence>
<accession>A0ABQ1IEL8</accession>
<reference evidence="9" key="1">
    <citation type="journal article" date="2019" name="Int. J. Syst. Evol. Microbiol.">
        <title>The Global Catalogue of Microorganisms (GCM) 10K type strain sequencing project: providing services to taxonomists for standard genome sequencing and annotation.</title>
        <authorList>
            <consortium name="The Broad Institute Genomics Platform"/>
            <consortium name="The Broad Institute Genome Sequencing Center for Infectious Disease"/>
            <person name="Wu L."/>
            <person name="Ma J."/>
        </authorList>
    </citation>
    <scope>NUCLEOTIDE SEQUENCE [LARGE SCALE GENOMIC DNA]</scope>
    <source>
        <strain evidence="9">CGMCC 1.10188</strain>
    </source>
</reference>
<proteinExistence type="predicted"/>
<evidence type="ECO:0000256" key="6">
    <source>
        <dbReference type="SAM" id="MobiDB-lite"/>
    </source>
</evidence>
<protein>
    <submittedName>
        <fullName evidence="8">1-acyl-sn-glycerol-3-phosphate acyltransferase</fullName>
    </submittedName>
</protein>
<sequence>MTGWFRAALLLPIYLALTAALIPVQALLVALKLSAANRFPRFYHRLTCRLMGFDIDIVGTPVRDHPALFISNHTSYLDISILGAVINGSFIAKSEVADWPLYGLLAKLQRTVFVQRQRSRTAEQADEVAKRLEAGDRLILFPEGTSNDGLRVLPFRTAFFSVADRRPRGRALVVQPVSLAYTHVRGMPMGRRLRPAYAWYGDMDLAGHLWNALTLGPARVELIFHPPVTIDDFRDRKALARHCEQAVSAGVAQALAGRSTAALALIGQALAQRGPAVEGGAIEVAEEDEPLDPQEIDAADPDEIAAHAAAAGPGPEAGVR</sequence>
<feature type="compositionally biased region" description="Acidic residues" evidence="6">
    <location>
        <begin position="284"/>
        <end position="303"/>
    </location>
</feature>
<feature type="compositionally biased region" description="Low complexity" evidence="6">
    <location>
        <begin position="306"/>
        <end position="320"/>
    </location>
</feature>
<evidence type="ECO:0000313" key="9">
    <source>
        <dbReference type="Proteomes" id="UP000603352"/>
    </source>
</evidence>
<evidence type="ECO:0000259" key="7">
    <source>
        <dbReference type="SMART" id="SM00563"/>
    </source>
</evidence>
<feature type="region of interest" description="Disordered" evidence="6">
    <location>
        <begin position="284"/>
        <end position="320"/>
    </location>
</feature>
<dbReference type="EMBL" id="BMDZ01000012">
    <property type="protein sequence ID" value="GGB34545.1"/>
    <property type="molecule type" value="Genomic_DNA"/>
</dbReference>
<dbReference type="InterPro" id="IPR002123">
    <property type="entry name" value="Plipid/glycerol_acylTrfase"/>
</dbReference>
<dbReference type="Proteomes" id="UP000603352">
    <property type="component" value="Unassembled WGS sequence"/>
</dbReference>
<organism evidence="8 9">
    <name type="scientific">Tistrella bauzanensis</name>
    <dbReference type="NCBI Taxonomy" id="657419"/>
    <lineage>
        <taxon>Bacteria</taxon>
        <taxon>Pseudomonadati</taxon>
        <taxon>Pseudomonadota</taxon>
        <taxon>Alphaproteobacteria</taxon>
        <taxon>Geminicoccales</taxon>
        <taxon>Geminicoccaceae</taxon>
        <taxon>Tistrella</taxon>
    </lineage>
</organism>
<dbReference type="CDD" id="cd07989">
    <property type="entry name" value="LPLAT_AGPAT-like"/>
    <property type="match status" value="1"/>
</dbReference>
<keyword evidence="2" id="KW-0444">Lipid biosynthesis</keyword>
<dbReference type="Pfam" id="PF01553">
    <property type="entry name" value="Acyltransferase"/>
    <property type="match status" value="1"/>
</dbReference>
<dbReference type="PANTHER" id="PTHR10434">
    <property type="entry name" value="1-ACYL-SN-GLYCEROL-3-PHOSPHATE ACYLTRANSFERASE"/>
    <property type="match status" value="1"/>
</dbReference>
<dbReference type="PANTHER" id="PTHR10434:SF64">
    <property type="entry name" value="1-ACYL-SN-GLYCEROL-3-PHOSPHATE ACYLTRANSFERASE-RELATED"/>
    <property type="match status" value="1"/>
</dbReference>
<keyword evidence="4" id="KW-0443">Lipid metabolism</keyword>
<evidence type="ECO:0000256" key="1">
    <source>
        <dbReference type="ARBA" id="ARBA00005189"/>
    </source>
</evidence>
<keyword evidence="9" id="KW-1185">Reference proteome</keyword>
<feature type="domain" description="Phospholipid/glycerol acyltransferase" evidence="7">
    <location>
        <begin position="67"/>
        <end position="182"/>
    </location>
</feature>
<keyword evidence="5 8" id="KW-0012">Acyltransferase</keyword>
<evidence type="ECO:0000256" key="5">
    <source>
        <dbReference type="ARBA" id="ARBA00023315"/>
    </source>
</evidence>
<keyword evidence="3" id="KW-0808">Transferase</keyword>
<gene>
    <name evidence="8" type="ORF">GCM10011505_15030</name>
</gene>
<evidence type="ECO:0000256" key="3">
    <source>
        <dbReference type="ARBA" id="ARBA00022679"/>
    </source>
</evidence>
<dbReference type="SUPFAM" id="SSF69593">
    <property type="entry name" value="Glycerol-3-phosphate (1)-acyltransferase"/>
    <property type="match status" value="1"/>
</dbReference>
<comment type="pathway">
    <text evidence="1">Lipid metabolism.</text>
</comment>
<dbReference type="SMART" id="SM00563">
    <property type="entry name" value="PlsC"/>
    <property type="match status" value="1"/>
</dbReference>
<dbReference type="GO" id="GO:0016746">
    <property type="term" value="F:acyltransferase activity"/>
    <property type="evidence" value="ECO:0007669"/>
    <property type="project" value="UniProtKB-KW"/>
</dbReference>
<comment type="caution">
    <text evidence="8">The sequence shown here is derived from an EMBL/GenBank/DDBJ whole genome shotgun (WGS) entry which is preliminary data.</text>
</comment>
<evidence type="ECO:0000313" key="8">
    <source>
        <dbReference type="EMBL" id="GGB34545.1"/>
    </source>
</evidence>